<protein>
    <recommendedName>
        <fullName evidence="2">Formin-like protein</fullName>
    </recommendedName>
</protein>
<gene>
    <name evidence="6" type="ORF">ACJRO7_009532</name>
</gene>
<keyword evidence="4" id="KW-0472">Membrane</keyword>
<sequence length="769" mass="84697">MSSSPSSPRSSPSADHSIVKAVIGTAVGTLVVAAIFFWVFWKLVAGLVKRRRTDRSFRREDVADKMFGKLGKNVKGLIVDEGGVDVLYLRKLEEGQHRSCFSKTFDNPSYEDHEEEKRVCCLTESSGQSASKRKNVHPIYEDYESSYESTFEQPGKLTLKDPAPKLHALPPQPAIPTAGPSPASVPYTSMQQMTASPPPPPPPPPPPTPPPLPSPPPLPPLPPPPVPPPPPTSRPLRPLIPPKRKGPAMPTPPPPPPKAGAGVMFSSTKPPPAPIGKATDESRTCNPREESSGGADHGPTKLKPLHWDKVISNVDHSVVWDQINDGSLRFDDELIEMLFGYTELNPGSTVKRMNNMQSSSVGPNSALSSRIFIFEARKSQNNAIVLKSLAISRQEIVYALLEGHGLSGDVLEKLTKMTPTKEEESKILQFDGDPTKLADAECFFYHILRAVPSAFTRFNAMLFRGNYESEVLYLKESLQVLELGCKELRSRGLLFKLLEAVLKAGNRLNAGTARGNAQGFNLNALGKLSDIKSTDGKTTLLHFVVEQVAHSEGKRCLINKNHNICRTSSQGSRQFGADSDDNMADQKECLTLGLGVLGNLNAELSNVRRAATIEYESLFNMCSSLSSRVAEIRNLVATSDNGEGGGYLTEMKEFLEECDQELKVFREEQARVLELLKRTTDFYQVGVYKEKGTQPLQLFLLVKDFLEMVDRVKRDITQKIQKKNVARNEGLSPPPSPPPRSPSKFRNLSFRFMTYPPKTASSSESEDGF</sequence>
<feature type="compositionally biased region" description="Basic and acidic residues" evidence="3">
    <location>
        <begin position="278"/>
        <end position="291"/>
    </location>
</feature>
<dbReference type="EMBL" id="JBJKBG010000002">
    <property type="protein sequence ID" value="KAL3748312.1"/>
    <property type="molecule type" value="Genomic_DNA"/>
</dbReference>
<feature type="region of interest" description="Disordered" evidence="3">
    <location>
        <begin position="723"/>
        <end position="747"/>
    </location>
</feature>
<feature type="compositionally biased region" description="Pro residues" evidence="3">
    <location>
        <begin position="249"/>
        <end position="258"/>
    </location>
</feature>
<feature type="transmembrane region" description="Helical" evidence="4">
    <location>
        <begin position="21"/>
        <end position="41"/>
    </location>
</feature>
<name>A0ABD3LEP6_EUCGL</name>
<keyword evidence="7" id="KW-1185">Reference proteome</keyword>
<dbReference type="Proteomes" id="UP001634007">
    <property type="component" value="Unassembled WGS sequence"/>
</dbReference>
<dbReference type="SUPFAM" id="SSF101447">
    <property type="entry name" value="Formin homology 2 domain (FH2 domain)"/>
    <property type="match status" value="1"/>
</dbReference>
<feature type="domain" description="FH2" evidence="5">
    <location>
        <begin position="292"/>
        <end position="735"/>
    </location>
</feature>
<accession>A0ABD3LEP6</accession>
<evidence type="ECO:0000313" key="6">
    <source>
        <dbReference type="EMBL" id="KAL3748312.1"/>
    </source>
</evidence>
<feature type="compositionally biased region" description="Polar residues" evidence="3">
    <location>
        <begin position="186"/>
        <end position="195"/>
    </location>
</feature>
<dbReference type="AlphaFoldDB" id="A0ABD3LEP6"/>
<reference evidence="6 7" key="1">
    <citation type="submission" date="2024-11" db="EMBL/GenBank/DDBJ databases">
        <title>Chromosome-level genome assembly of Eucalyptus globulus Labill. provides insights into its genome evolution.</title>
        <authorList>
            <person name="Li X."/>
        </authorList>
    </citation>
    <scope>NUCLEOTIDE SEQUENCE [LARGE SCALE GENOMIC DNA]</scope>
    <source>
        <strain evidence="6">CL2024</strain>
        <tissue evidence="6">Fresh tender leaves</tissue>
    </source>
</reference>
<feature type="compositionally biased region" description="Pro residues" evidence="3">
    <location>
        <begin position="196"/>
        <end position="241"/>
    </location>
</feature>
<organism evidence="6 7">
    <name type="scientific">Eucalyptus globulus</name>
    <name type="common">Tasmanian blue gum</name>
    <dbReference type="NCBI Taxonomy" id="34317"/>
    <lineage>
        <taxon>Eukaryota</taxon>
        <taxon>Viridiplantae</taxon>
        <taxon>Streptophyta</taxon>
        <taxon>Embryophyta</taxon>
        <taxon>Tracheophyta</taxon>
        <taxon>Spermatophyta</taxon>
        <taxon>Magnoliopsida</taxon>
        <taxon>eudicotyledons</taxon>
        <taxon>Gunneridae</taxon>
        <taxon>Pentapetalae</taxon>
        <taxon>rosids</taxon>
        <taxon>malvids</taxon>
        <taxon>Myrtales</taxon>
        <taxon>Myrtaceae</taxon>
        <taxon>Myrtoideae</taxon>
        <taxon>Eucalypteae</taxon>
        <taxon>Eucalyptus</taxon>
    </lineage>
</organism>
<feature type="compositionally biased region" description="Pro residues" evidence="3">
    <location>
        <begin position="732"/>
        <end position="741"/>
    </location>
</feature>
<dbReference type="Pfam" id="PF02181">
    <property type="entry name" value="FH2"/>
    <property type="match status" value="1"/>
</dbReference>
<feature type="region of interest" description="Disordered" evidence="3">
    <location>
        <begin position="146"/>
        <end position="301"/>
    </location>
</feature>
<dbReference type="InterPro" id="IPR027643">
    <property type="entry name" value="Formin-like_plant"/>
</dbReference>
<dbReference type="InterPro" id="IPR015425">
    <property type="entry name" value="FH2_Formin"/>
</dbReference>
<evidence type="ECO:0000256" key="4">
    <source>
        <dbReference type="SAM" id="Phobius"/>
    </source>
</evidence>
<evidence type="ECO:0000259" key="5">
    <source>
        <dbReference type="PROSITE" id="PS51444"/>
    </source>
</evidence>
<dbReference type="PANTHER" id="PTHR23213:SF273">
    <property type="entry name" value="FORMIN-LIKE PROTEIN"/>
    <property type="match status" value="1"/>
</dbReference>
<comment type="caution">
    <text evidence="6">The sequence shown here is derived from an EMBL/GenBank/DDBJ whole genome shotgun (WGS) entry which is preliminary data.</text>
</comment>
<dbReference type="Gene3D" id="1.20.58.2220">
    <property type="entry name" value="Formin, FH2 domain"/>
    <property type="match status" value="1"/>
</dbReference>
<keyword evidence="4" id="KW-1133">Transmembrane helix</keyword>
<dbReference type="PANTHER" id="PTHR23213">
    <property type="entry name" value="FORMIN-RELATED"/>
    <property type="match status" value="1"/>
</dbReference>
<evidence type="ECO:0000256" key="2">
    <source>
        <dbReference type="RuleBase" id="RU361260"/>
    </source>
</evidence>
<dbReference type="SMART" id="SM00498">
    <property type="entry name" value="FH2"/>
    <property type="match status" value="1"/>
</dbReference>
<dbReference type="PRINTS" id="PR01217">
    <property type="entry name" value="PRICHEXTENSN"/>
</dbReference>
<evidence type="ECO:0000256" key="1">
    <source>
        <dbReference type="ARBA" id="ARBA00025793"/>
    </source>
</evidence>
<evidence type="ECO:0000256" key="3">
    <source>
        <dbReference type="SAM" id="MobiDB-lite"/>
    </source>
</evidence>
<dbReference type="InterPro" id="IPR042201">
    <property type="entry name" value="FH2_Formin_sf"/>
</dbReference>
<keyword evidence="4" id="KW-0812">Transmembrane</keyword>
<comment type="similarity">
    <text evidence="1">Belongs to the formin-like family. Class-I subfamily.</text>
</comment>
<proteinExistence type="inferred from homology"/>
<evidence type="ECO:0000313" key="7">
    <source>
        <dbReference type="Proteomes" id="UP001634007"/>
    </source>
</evidence>
<dbReference type="PROSITE" id="PS51444">
    <property type="entry name" value="FH2"/>
    <property type="match status" value="1"/>
</dbReference>